<reference evidence="7" key="1">
    <citation type="submission" date="2018-08" db="EMBL/GenBank/DDBJ databases">
        <authorList>
            <person name="Im W.T."/>
        </authorList>
    </citation>
    <scope>NUCLEOTIDE SEQUENCE [LARGE SCALE GENOMIC DNA]</scope>
    <source>
        <strain evidence="7">LA-28</strain>
    </source>
</reference>
<protein>
    <submittedName>
        <fullName evidence="6">LysR family transcriptional regulator</fullName>
    </submittedName>
</protein>
<dbReference type="AlphaFoldDB" id="A0A371XEC8"/>
<dbReference type="Gene3D" id="1.10.10.10">
    <property type="entry name" value="Winged helix-like DNA-binding domain superfamily/Winged helix DNA-binding domain"/>
    <property type="match status" value="1"/>
</dbReference>
<evidence type="ECO:0000256" key="1">
    <source>
        <dbReference type="ARBA" id="ARBA00009437"/>
    </source>
</evidence>
<evidence type="ECO:0000256" key="2">
    <source>
        <dbReference type="ARBA" id="ARBA00023015"/>
    </source>
</evidence>
<comment type="similarity">
    <text evidence="1">Belongs to the LysR transcriptional regulatory family.</text>
</comment>
<dbReference type="PANTHER" id="PTHR30126">
    <property type="entry name" value="HTH-TYPE TRANSCRIPTIONAL REGULATOR"/>
    <property type="match status" value="1"/>
</dbReference>
<keyword evidence="7" id="KW-1185">Reference proteome</keyword>
<keyword evidence="4" id="KW-0804">Transcription</keyword>
<sequence length="318" mass="35065">MQANPTLDQLQVFLAVAETGSFSAAARRLNRAQSVISYTISNLEAQLEMSLFEREGTREPRLTPEGKAMLPDARRMIAVLNDMRSRAEGMKLGLEAELSIAVDVSLPSPSLVETLKGFERQFPSVALKLNVGALGVVWDQLLNRNCDIGFGGQLIGKTDELVSIRVGDASMIPVAAPDHPLAVYKGRVPLSVVRENIQLVISDVSRMTEGKDFGVFAYRTWRMTDTSTKRELILSGMGWGGLPTWMVSDDISAGRLKALDLEPYPVRPYALFAFHRADSMPGPAATWLIERFKEELPKVCNVMRRPHLAGLQVAEDPL</sequence>
<dbReference type="EMBL" id="QURN01000007">
    <property type="protein sequence ID" value="RFC67562.1"/>
    <property type="molecule type" value="Genomic_DNA"/>
</dbReference>
<dbReference type="InterPro" id="IPR036390">
    <property type="entry name" value="WH_DNA-bd_sf"/>
</dbReference>
<evidence type="ECO:0000313" key="6">
    <source>
        <dbReference type="EMBL" id="RFC67562.1"/>
    </source>
</evidence>
<accession>A0A371XEC8</accession>
<dbReference type="Proteomes" id="UP000262379">
    <property type="component" value="Unassembled WGS sequence"/>
</dbReference>
<dbReference type="Gene3D" id="3.40.190.290">
    <property type="match status" value="1"/>
</dbReference>
<dbReference type="RefSeq" id="WP_116623996.1">
    <property type="nucleotide sequence ID" value="NZ_QURN01000007.1"/>
</dbReference>
<comment type="caution">
    <text evidence="6">The sequence shown here is derived from an EMBL/GenBank/DDBJ whole genome shotgun (WGS) entry which is preliminary data.</text>
</comment>
<gene>
    <name evidence="6" type="ORF">DY251_11280</name>
</gene>
<dbReference type="FunFam" id="1.10.10.10:FF:000001">
    <property type="entry name" value="LysR family transcriptional regulator"/>
    <property type="match status" value="1"/>
</dbReference>
<dbReference type="GO" id="GO:0003700">
    <property type="term" value="F:DNA-binding transcription factor activity"/>
    <property type="evidence" value="ECO:0007669"/>
    <property type="project" value="InterPro"/>
</dbReference>
<evidence type="ECO:0000313" key="7">
    <source>
        <dbReference type="Proteomes" id="UP000262379"/>
    </source>
</evidence>
<dbReference type="GO" id="GO:0000976">
    <property type="term" value="F:transcription cis-regulatory region binding"/>
    <property type="evidence" value="ECO:0007669"/>
    <property type="project" value="TreeGrafter"/>
</dbReference>
<evidence type="ECO:0000259" key="5">
    <source>
        <dbReference type="PROSITE" id="PS50931"/>
    </source>
</evidence>
<dbReference type="PRINTS" id="PR00039">
    <property type="entry name" value="HTHLYSR"/>
</dbReference>
<dbReference type="InterPro" id="IPR005119">
    <property type="entry name" value="LysR_subst-bd"/>
</dbReference>
<dbReference type="InterPro" id="IPR000847">
    <property type="entry name" value="LysR_HTH_N"/>
</dbReference>
<dbReference type="InterPro" id="IPR036388">
    <property type="entry name" value="WH-like_DNA-bd_sf"/>
</dbReference>
<evidence type="ECO:0000256" key="3">
    <source>
        <dbReference type="ARBA" id="ARBA00023125"/>
    </source>
</evidence>
<feature type="domain" description="HTH lysR-type" evidence="5">
    <location>
        <begin position="5"/>
        <end position="63"/>
    </location>
</feature>
<keyword evidence="2" id="KW-0805">Transcription regulation</keyword>
<dbReference type="Pfam" id="PF00126">
    <property type="entry name" value="HTH_1"/>
    <property type="match status" value="1"/>
</dbReference>
<dbReference type="SUPFAM" id="SSF46785">
    <property type="entry name" value="Winged helix' DNA-binding domain"/>
    <property type="match status" value="1"/>
</dbReference>
<name>A0A371XEC8_9HYPH</name>
<evidence type="ECO:0000256" key="4">
    <source>
        <dbReference type="ARBA" id="ARBA00023163"/>
    </source>
</evidence>
<proteinExistence type="inferred from homology"/>
<organism evidence="6 7">
    <name type="scientific">Mesorhizobium denitrificans</name>
    <dbReference type="NCBI Taxonomy" id="2294114"/>
    <lineage>
        <taxon>Bacteria</taxon>
        <taxon>Pseudomonadati</taxon>
        <taxon>Pseudomonadota</taxon>
        <taxon>Alphaproteobacteria</taxon>
        <taxon>Hyphomicrobiales</taxon>
        <taxon>Phyllobacteriaceae</taxon>
        <taxon>Mesorhizobium</taxon>
    </lineage>
</organism>
<keyword evidence="3" id="KW-0238">DNA-binding</keyword>
<dbReference type="PANTHER" id="PTHR30126:SF91">
    <property type="entry name" value="LYSR FAMILY TRANSCRIPTIONAL REGULATOR"/>
    <property type="match status" value="1"/>
</dbReference>
<dbReference type="SUPFAM" id="SSF53850">
    <property type="entry name" value="Periplasmic binding protein-like II"/>
    <property type="match status" value="1"/>
</dbReference>
<dbReference type="PROSITE" id="PS50931">
    <property type="entry name" value="HTH_LYSR"/>
    <property type="match status" value="1"/>
</dbReference>
<dbReference type="Pfam" id="PF03466">
    <property type="entry name" value="LysR_substrate"/>
    <property type="match status" value="1"/>
</dbReference>